<proteinExistence type="predicted"/>
<dbReference type="RefSeq" id="WP_163610737.1">
    <property type="nucleotide sequence ID" value="NZ_JAAGWB010000018.1"/>
</dbReference>
<comment type="caution">
    <text evidence="1">The sequence shown here is derived from an EMBL/GenBank/DDBJ whole genome shotgun (WGS) entry which is preliminary data.</text>
</comment>
<reference evidence="1 2" key="1">
    <citation type="submission" date="2020-02" db="EMBL/GenBank/DDBJ databases">
        <title>The WGS of Modestobacter muralis DSM 100205.</title>
        <authorList>
            <person name="Jiang Z."/>
        </authorList>
    </citation>
    <scope>NUCLEOTIDE SEQUENCE [LARGE SCALE GENOMIC DNA]</scope>
    <source>
        <strain evidence="1 2">DSM 100205</strain>
    </source>
</reference>
<organism evidence="1 2">
    <name type="scientific">Modestobacter muralis</name>
    <dbReference type="NCBI Taxonomy" id="1608614"/>
    <lineage>
        <taxon>Bacteria</taxon>
        <taxon>Bacillati</taxon>
        <taxon>Actinomycetota</taxon>
        <taxon>Actinomycetes</taxon>
        <taxon>Geodermatophilales</taxon>
        <taxon>Geodermatophilaceae</taxon>
        <taxon>Modestobacter</taxon>
    </lineage>
</organism>
<dbReference type="Proteomes" id="UP000471152">
    <property type="component" value="Unassembled WGS sequence"/>
</dbReference>
<dbReference type="EMBL" id="JAAGWB010000018">
    <property type="protein sequence ID" value="NEN51040.1"/>
    <property type="molecule type" value="Genomic_DNA"/>
</dbReference>
<dbReference type="AlphaFoldDB" id="A0A6P0H5G7"/>
<evidence type="ECO:0000313" key="2">
    <source>
        <dbReference type="Proteomes" id="UP000471152"/>
    </source>
</evidence>
<name>A0A6P0H5G7_9ACTN</name>
<accession>A0A6P0H5G7</accession>
<gene>
    <name evidence="1" type="ORF">G3R41_08815</name>
</gene>
<evidence type="ECO:0000313" key="1">
    <source>
        <dbReference type="EMBL" id="NEN51040.1"/>
    </source>
</evidence>
<sequence length="192" mass="21184">MKPPKPLQEPAFTAGLSPEEEARFDEHVMSQSTPESMALAEAIFSMRAHVASGTAPLVLTVRCSRPFQGGVCRLPVAHIWDVGGDLELHYFRGARQTHPELRVDLLDEALAHQEAGMPTVARREVEELADAEATEFDECLEFPRHPKGWLLFGCRRHGNAIVTASLLLEKAKKARKDIAFAFGAEPSTSRLS</sequence>
<protein>
    <submittedName>
        <fullName evidence="1">Uncharacterized protein</fullName>
    </submittedName>
</protein>